<dbReference type="PANTHER" id="PTHR42943">
    <property type="entry name" value="GLUTATHIONE S-TRANSFERASE KAPPA"/>
    <property type="match status" value="1"/>
</dbReference>
<evidence type="ECO:0000313" key="4">
    <source>
        <dbReference type="EMBL" id="NBG94627.1"/>
    </source>
</evidence>
<dbReference type="InterPro" id="IPR051924">
    <property type="entry name" value="GST_Kappa/NadH"/>
</dbReference>
<protein>
    <recommendedName>
        <fullName evidence="1">2-hydroxychromene-2-carboxylate isomerase</fullName>
        <ecNumber evidence="1">5.99.1.4</ecNumber>
    </recommendedName>
</protein>
<dbReference type="InterPro" id="IPR036249">
    <property type="entry name" value="Thioredoxin-like_sf"/>
</dbReference>
<dbReference type="EMBL" id="WXYQ01000001">
    <property type="protein sequence ID" value="NBG94627.1"/>
    <property type="molecule type" value="Genomic_DNA"/>
</dbReference>
<dbReference type="GO" id="GO:0018845">
    <property type="term" value="F:2-hydroxychromene-2-carboxylate isomerase activity"/>
    <property type="evidence" value="ECO:0007669"/>
    <property type="project" value="UniProtKB-UniRule"/>
</dbReference>
<dbReference type="GO" id="GO:0004602">
    <property type="term" value="F:glutathione peroxidase activity"/>
    <property type="evidence" value="ECO:0007669"/>
    <property type="project" value="TreeGrafter"/>
</dbReference>
<evidence type="ECO:0000256" key="2">
    <source>
        <dbReference type="PIRSR" id="PIRSR006386-1"/>
    </source>
</evidence>
<dbReference type="PANTHER" id="PTHR42943:SF2">
    <property type="entry name" value="GLUTATHIONE S-TRANSFERASE KAPPA 1"/>
    <property type="match status" value="1"/>
</dbReference>
<dbReference type="OrthoDB" id="5244108at2"/>
<dbReference type="GeneID" id="300653615"/>
<dbReference type="GO" id="GO:0006749">
    <property type="term" value="P:glutathione metabolic process"/>
    <property type="evidence" value="ECO:0007669"/>
    <property type="project" value="TreeGrafter"/>
</dbReference>
<keyword evidence="5" id="KW-1185">Reference proteome</keyword>
<dbReference type="InterPro" id="IPR044087">
    <property type="entry name" value="NahD-like"/>
</dbReference>
<reference evidence="4 5" key="1">
    <citation type="journal article" date="2016" name="Int. J. Syst. Evol. Microbiol.">
        <title>Pyruvatibacter mobilis gen. nov., sp. nov., a marine bacterium from the culture broth of Picochlorum sp. 122.</title>
        <authorList>
            <person name="Wang G."/>
            <person name="Tang M."/>
            <person name="Wu H."/>
            <person name="Dai S."/>
            <person name="Li T."/>
            <person name="Chen C."/>
            <person name="He H."/>
            <person name="Fan J."/>
            <person name="Xiang W."/>
            <person name="Li X."/>
        </authorList>
    </citation>
    <scope>NUCLEOTIDE SEQUENCE [LARGE SCALE GENOMIC DNA]</scope>
    <source>
        <strain evidence="4 5">GYP-11</strain>
    </source>
</reference>
<accession>A0A845Q874</accession>
<dbReference type="SUPFAM" id="SSF52833">
    <property type="entry name" value="Thioredoxin-like"/>
    <property type="match status" value="1"/>
</dbReference>
<dbReference type="AlphaFoldDB" id="A0A845Q874"/>
<dbReference type="GO" id="GO:0004364">
    <property type="term" value="F:glutathione transferase activity"/>
    <property type="evidence" value="ECO:0007669"/>
    <property type="project" value="TreeGrafter"/>
</dbReference>
<dbReference type="GO" id="GO:1901170">
    <property type="term" value="P:naphthalene catabolic process"/>
    <property type="evidence" value="ECO:0007669"/>
    <property type="project" value="InterPro"/>
</dbReference>
<organism evidence="4 5">
    <name type="scientific">Pyruvatibacter mobilis</name>
    <dbReference type="NCBI Taxonomy" id="1712261"/>
    <lineage>
        <taxon>Bacteria</taxon>
        <taxon>Pseudomonadati</taxon>
        <taxon>Pseudomonadota</taxon>
        <taxon>Alphaproteobacteria</taxon>
        <taxon>Hyphomicrobiales</taxon>
        <taxon>Parvibaculaceae</taxon>
        <taxon>Pyruvatibacter</taxon>
    </lineage>
</organism>
<proteinExistence type="inferred from homology"/>
<dbReference type="RefSeq" id="WP_160586693.1">
    <property type="nucleotide sequence ID" value="NZ_BMHN01000001.1"/>
</dbReference>
<gene>
    <name evidence="4" type="ORF">GTQ45_02660</name>
</gene>
<dbReference type="PIRSF" id="PIRSF006386">
    <property type="entry name" value="HCCAis_GSTk"/>
    <property type="match status" value="1"/>
</dbReference>
<comment type="similarity">
    <text evidence="1">Belongs to the GST superfamily. NadH family.</text>
</comment>
<name>A0A845Q874_9HYPH</name>
<comment type="caution">
    <text evidence="4">The sequence shown here is derived from an EMBL/GenBank/DDBJ whole genome shotgun (WGS) entry which is preliminary data.</text>
</comment>
<comment type="catalytic activity">
    <reaction evidence="1">
        <text>2-hydroxychromene-2-carboxylate = (3E)-4-(2-hydroxyphenyl)-2-oxobut-3-enoate</text>
        <dbReference type="Rhea" id="RHEA:27401"/>
        <dbReference type="ChEBI" id="CHEBI:59350"/>
        <dbReference type="ChEBI" id="CHEBI:59353"/>
        <dbReference type="EC" id="5.99.1.4"/>
    </reaction>
</comment>
<keyword evidence="1 4" id="KW-0413">Isomerase</keyword>
<dbReference type="Proteomes" id="UP000470384">
    <property type="component" value="Unassembled WGS sequence"/>
</dbReference>
<feature type="active site" description="Nucleophile" evidence="2">
    <location>
        <position position="13"/>
    </location>
</feature>
<dbReference type="Pfam" id="PF01323">
    <property type="entry name" value="DSBA"/>
    <property type="match status" value="1"/>
</dbReference>
<dbReference type="EC" id="5.99.1.4" evidence="1"/>
<dbReference type="InterPro" id="IPR001853">
    <property type="entry name" value="DSBA-like_thioredoxin_dom"/>
</dbReference>
<dbReference type="Gene3D" id="3.40.30.10">
    <property type="entry name" value="Glutaredoxin"/>
    <property type="match status" value="1"/>
</dbReference>
<evidence type="ECO:0000259" key="3">
    <source>
        <dbReference type="Pfam" id="PF01323"/>
    </source>
</evidence>
<dbReference type="CDD" id="cd03022">
    <property type="entry name" value="DsbA_HCCA_Iso"/>
    <property type="match status" value="1"/>
</dbReference>
<sequence>MTKTVEFWFDFGSPTAYLAWQQLPKIAEARGAVIDYRPMLLGGVHKATGNNPPGAVPAKGTYMGRDLQRFAKRYGVELNFNPDFPINTLVLMRGAVAAQGEGDAFFHKYLATIFEAMWLKPRNLNDPAEVAAVLREAGFDVDWFLAKTQDQAVKDGLKAATEEAVAKGAFGAPTFYIGEDMYFGQDRLDFIDEALAS</sequence>
<feature type="domain" description="DSBA-like thioredoxin" evidence="3">
    <location>
        <begin position="4"/>
        <end position="196"/>
    </location>
</feature>
<dbReference type="InterPro" id="IPR014440">
    <property type="entry name" value="HCCAis_GSTk"/>
</dbReference>
<evidence type="ECO:0000256" key="1">
    <source>
        <dbReference type="PIRNR" id="PIRNR006386"/>
    </source>
</evidence>
<evidence type="ECO:0000313" key="5">
    <source>
        <dbReference type="Proteomes" id="UP000470384"/>
    </source>
</evidence>